<dbReference type="EMBL" id="ACPB03006728">
    <property type="status" value="NOT_ANNOTATED_CDS"/>
    <property type="molecule type" value="Genomic_DNA"/>
</dbReference>
<evidence type="ECO:0000256" key="4">
    <source>
        <dbReference type="SAM" id="MobiDB-lite"/>
    </source>
</evidence>
<dbReference type="Proteomes" id="UP000015103">
    <property type="component" value="Unassembled WGS sequence"/>
</dbReference>
<dbReference type="GO" id="GO:0005777">
    <property type="term" value="C:peroxisome"/>
    <property type="evidence" value="ECO:0007669"/>
    <property type="project" value="UniProtKB-SubCell"/>
</dbReference>
<feature type="region of interest" description="Disordered" evidence="4">
    <location>
        <begin position="1"/>
        <end position="25"/>
    </location>
</feature>
<dbReference type="AlphaFoldDB" id="T1I2S3"/>
<feature type="compositionally biased region" description="Polar residues" evidence="4">
    <location>
        <begin position="325"/>
        <end position="339"/>
    </location>
</feature>
<dbReference type="VEuPathDB" id="VectorBase:RPRC010592"/>
<dbReference type="SUPFAM" id="SSF52096">
    <property type="entry name" value="ClpP/crotonase"/>
    <property type="match status" value="1"/>
</dbReference>
<name>T1I2S3_RHOPR</name>
<protein>
    <submittedName>
        <fullName evidence="5">Uncharacterized protein</fullName>
    </submittedName>
</protein>
<dbReference type="InParanoid" id="T1I2S3"/>
<feature type="region of interest" description="Disordered" evidence="4">
    <location>
        <begin position="131"/>
        <end position="151"/>
    </location>
</feature>
<evidence type="ECO:0000256" key="3">
    <source>
        <dbReference type="ARBA" id="ARBA00023235"/>
    </source>
</evidence>
<feature type="region of interest" description="Disordered" evidence="4">
    <location>
        <begin position="261"/>
        <end position="351"/>
    </location>
</feature>
<dbReference type="InterPro" id="IPR051053">
    <property type="entry name" value="ECH/Chromodomain_protein"/>
</dbReference>
<feature type="region of interest" description="Disordered" evidence="4">
    <location>
        <begin position="86"/>
        <end position="111"/>
    </location>
</feature>
<dbReference type="GO" id="GO:0004165">
    <property type="term" value="F:delta(3)-delta(2)-enoyl-CoA isomerase activity"/>
    <property type="evidence" value="ECO:0007669"/>
    <property type="project" value="UniProtKB-ARBA"/>
</dbReference>
<evidence type="ECO:0000256" key="1">
    <source>
        <dbReference type="ARBA" id="ARBA00004275"/>
    </source>
</evidence>
<evidence type="ECO:0000313" key="5">
    <source>
        <dbReference type="EnsemblMetazoa" id="RPRC010592-PA"/>
    </source>
</evidence>
<dbReference type="InterPro" id="IPR029045">
    <property type="entry name" value="ClpP/crotonase-like_dom_sf"/>
</dbReference>
<evidence type="ECO:0000256" key="2">
    <source>
        <dbReference type="ARBA" id="ARBA00023140"/>
    </source>
</evidence>
<comment type="subcellular location">
    <subcellularLocation>
        <location evidence="1">Peroxisome</location>
    </subcellularLocation>
</comment>
<dbReference type="Pfam" id="PF00378">
    <property type="entry name" value="ECH_1"/>
    <property type="match status" value="1"/>
</dbReference>
<keyword evidence="6" id="KW-1185">Reference proteome</keyword>
<proteinExistence type="predicted"/>
<feature type="compositionally biased region" description="Low complexity" evidence="4">
    <location>
        <begin position="303"/>
        <end position="313"/>
    </location>
</feature>
<evidence type="ECO:0000313" key="6">
    <source>
        <dbReference type="Proteomes" id="UP000015103"/>
    </source>
</evidence>
<keyword evidence="3" id="KW-0413">Isomerase</keyword>
<dbReference type="CDD" id="cd06558">
    <property type="entry name" value="crotonase-like"/>
    <property type="match status" value="1"/>
</dbReference>
<dbReference type="eggNOG" id="KOG0016">
    <property type="taxonomic scope" value="Eukaryota"/>
</dbReference>
<keyword evidence="2" id="KW-0576">Peroxisome</keyword>
<feature type="compositionally biased region" description="Basic and acidic residues" evidence="4">
    <location>
        <begin position="1"/>
        <end position="12"/>
    </location>
</feature>
<dbReference type="EnsemblMetazoa" id="RPRC010592-RA">
    <property type="protein sequence ID" value="RPRC010592-PA"/>
    <property type="gene ID" value="RPRC010592"/>
</dbReference>
<dbReference type="STRING" id="13249.T1I2S3"/>
<feature type="region of interest" description="Disordered" evidence="4">
    <location>
        <begin position="164"/>
        <end position="202"/>
    </location>
</feature>
<dbReference type="PANTHER" id="PTHR43684">
    <property type="match status" value="1"/>
</dbReference>
<organism evidence="5 6">
    <name type="scientific">Rhodnius prolixus</name>
    <name type="common">Triatomid bug</name>
    <dbReference type="NCBI Taxonomy" id="13249"/>
    <lineage>
        <taxon>Eukaryota</taxon>
        <taxon>Metazoa</taxon>
        <taxon>Ecdysozoa</taxon>
        <taxon>Arthropoda</taxon>
        <taxon>Hexapoda</taxon>
        <taxon>Insecta</taxon>
        <taxon>Pterygota</taxon>
        <taxon>Neoptera</taxon>
        <taxon>Paraneoptera</taxon>
        <taxon>Hemiptera</taxon>
        <taxon>Heteroptera</taxon>
        <taxon>Panheteroptera</taxon>
        <taxon>Cimicomorpha</taxon>
        <taxon>Reduviidae</taxon>
        <taxon>Triatominae</taxon>
        <taxon>Rhodnius</taxon>
    </lineage>
</organism>
<dbReference type="HOGENOM" id="CLU_434352_0_0_1"/>
<dbReference type="Gene3D" id="3.90.226.10">
    <property type="entry name" value="2-enoyl-CoA Hydratase, Chain A, domain 1"/>
    <property type="match status" value="1"/>
</dbReference>
<accession>T1I2S3</accession>
<feature type="compositionally biased region" description="Basic and acidic residues" evidence="4">
    <location>
        <begin position="269"/>
        <end position="284"/>
    </location>
</feature>
<sequence>MNESHSSEDISKDSGSCKAADSNGLSEIVSSKTSNSLLGLKLLRNKSVTNPVISPSDIAKEFLERVEKKRPHCPDGVDVCLAMTSPSQLRLPKLDPPASYPKLPKLRDANKPSLDASELLSILEGGAETYYAEKPKPKTRSRGPRDLKIDPELEKSLALKQLMEFSSKRGRPKKEAEKNNNISNSRAKPKKKEVKRGANRELHNLLQDEGAINMLYSVEKGETETKDRLLSSKRRKKKVLLKKAQEVQEALLGATSNTGVTLRHRTAERRKPSVESVDSEHSGREFTFTSPAEASKIIRRHSSSSSYSSRGSSPQRTTIDFEKSPGTNNSDNVSSSGPNSKKEDGKSSIKMSERAEKLIEMKCKEFNLQPEHSTIIKQLIQDKKNGLKERLQVLTELSLALDHAEQSADVRAIVFTCLGDVFCNGVDLPSLLADDKDKRRLLAAEMAIALKEFVCKLSMVGKPVLVGVSGQAVGLGVVLLAYCDYVLCDETSTFLTPYPKLGCLPEGAATLALPHAASLLLGCTRLTSGEAEQCGLVTKVIPKQDLFNTLMQIAQNMSAQSTKVVDDRIDRHGIMPGQVLTLSKCWIRSEQIVNHLWAILAIAAINVSCAEWRMLVYPRGKQVQTVGLGF</sequence>
<dbReference type="OMA" id="AGNDIME"/>
<dbReference type="InterPro" id="IPR001753">
    <property type="entry name" value="Enoyl-CoA_hydra/iso"/>
</dbReference>
<feature type="compositionally biased region" description="Basic and acidic residues" evidence="4">
    <location>
        <begin position="340"/>
        <end position="351"/>
    </location>
</feature>
<reference evidence="5" key="1">
    <citation type="submission" date="2015-05" db="UniProtKB">
        <authorList>
            <consortium name="EnsemblMetazoa"/>
        </authorList>
    </citation>
    <scope>IDENTIFICATION</scope>
</reference>
<dbReference type="PANTHER" id="PTHR43684:SF1">
    <property type="entry name" value="ENOYL-COA DELTA ISOMERASE 2"/>
    <property type="match status" value="1"/>
</dbReference>